<dbReference type="PANTHER" id="PTHR13280:SF17">
    <property type="entry name" value="KRUEPPEL TARGET AT 95D, ISOFORM A"/>
    <property type="match status" value="1"/>
</dbReference>
<dbReference type="PANTHER" id="PTHR13280">
    <property type="entry name" value="PHOSPHOFURIN ACIDIC CLUSTER SORTING PROTEIN"/>
    <property type="match status" value="1"/>
</dbReference>
<dbReference type="EMBL" id="MU827303">
    <property type="protein sequence ID" value="KAJ7365438.1"/>
    <property type="molecule type" value="Genomic_DNA"/>
</dbReference>
<evidence type="ECO:0000313" key="3">
    <source>
        <dbReference type="Proteomes" id="UP001163046"/>
    </source>
</evidence>
<dbReference type="Pfam" id="PF10254">
    <property type="entry name" value="Pacs-1"/>
    <property type="match status" value="1"/>
</dbReference>
<evidence type="ECO:0000259" key="1">
    <source>
        <dbReference type="Pfam" id="PF10254"/>
    </source>
</evidence>
<protein>
    <submittedName>
        <fullName evidence="2">Phosphofurin acidic cluster sorting protein 1</fullName>
    </submittedName>
</protein>
<evidence type="ECO:0000313" key="2">
    <source>
        <dbReference type="EMBL" id="KAJ7365438.1"/>
    </source>
</evidence>
<dbReference type="OrthoDB" id="28829at2759"/>
<name>A0A9W9YV64_9CNID</name>
<dbReference type="InterPro" id="IPR019381">
    <property type="entry name" value="PACS1/2_C"/>
</dbReference>
<keyword evidence="3" id="KW-1185">Reference proteome</keyword>
<sequence>MMRSMKKSKEKDTESKNQPVVQASVSKLICTTKGQSSTLNVVIDGVTWSGVKFFSLSSQWPTHIKYFPIGLFGRVETTC</sequence>
<feature type="domain" description="Phosphofurin acidic cluster sorting protein 1/2 C-terminal" evidence="1">
    <location>
        <begin position="1"/>
        <end position="73"/>
    </location>
</feature>
<organism evidence="2 3">
    <name type="scientific">Desmophyllum pertusum</name>
    <dbReference type="NCBI Taxonomy" id="174260"/>
    <lineage>
        <taxon>Eukaryota</taxon>
        <taxon>Metazoa</taxon>
        <taxon>Cnidaria</taxon>
        <taxon>Anthozoa</taxon>
        <taxon>Hexacorallia</taxon>
        <taxon>Scleractinia</taxon>
        <taxon>Caryophylliina</taxon>
        <taxon>Caryophylliidae</taxon>
        <taxon>Desmophyllum</taxon>
    </lineage>
</organism>
<reference evidence="2" key="1">
    <citation type="submission" date="2023-01" db="EMBL/GenBank/DDBJ databases">
        <title>Genome assembly of the deep-sea coral Lophelia pertusa.</title>
        <authorList>
            <person name="Herrera S."/>
            <person name="Cordes E."/>
        </authorList>
    </citation>
    <scope>NUCLEOTIDE SEQUENCE</scope>
    <source>
        <strain evidence="2">USNM1676648</strain>
        <tissue evidence="2">Polyp</tissue>
    </source>
</reference>
<gene>
    <name evidence="2" type="primary">PACS1_3</name>
    <name evidence="2" type="ORF">OS493_005545</name>
</gene>
<accession>A0A9W9YV64</accession>
<dbReference type="AlphaFoldDB" id="A0A9W9YV64"/>
<dbReference type="Proteomes" id="UP001163046">
    <property type="component" value="Unassembled WGS sequence"/>
</dbReference>
<proteinExistence type="predicted"/>
<comment type="caution">
    <text evidence="2">The sequence shown here is derived from an EMBL/GenBank/DDBJ whole genome shotgun (WGS) entry which is preliminary data.</text>
</comment>
<dbReference type="GO" id="GO:0072659">
    <property type="term" value="P:protein localization to plasma membrane"/>
    <property type="evidence" value="ECO:0007669"/>
    <property type="project" value="TreeGrafter"/>
</dbReference>